<dbReference type="PANTHER" id="PTHR30469">
    <property type="entry name" value="MULTIDRUG RESISTANCE PROTEIN MDTA"/>
    <property type="match status" value="1"/>
</dbReference>
<dbReference type="EMBL" id="FOVW01000010">
    <property type="protein sequence ID" value="SFO63779.1"/>
    <property type="molecule type" value="Genomic_DNA"/>
</dbReference>
<feature type="chain" id="PRO_5011670825" evidence="1">
    <location>
        <begin position="20"/>
        <end position="362"/>
    </location>
</feature>
<dbReference type="InterPro" id="IPR058639">
    <property type="entry name" value="BSH_YknX-like"/>
</dbReference>
<dbReference type="PROSITE" id="PS51257">
    <property type="entry name" value="PROKAR_LIPOPROTEIN"/>
    <property type="match status" value="1"/>
</dbReference>
<name>A0A1I5ITN7_9BACT</name>
<dbReference type="AlphaFoldDB" id="A0A1I5ITN7"/>
<dbReference type="PANTHER" id="PTHR30469:SF15">
    <property type="entry name" value="HLYD FAMILY OF SECRETION PROTEINS"/>
    <property type="match status" value="1"/>
</dbReference>
<dbReference type="RefSeq" id="WP_091655134.1">
    <property type="nucleotide sequence ID" value="NZ_FOVW01000010.1"/>
</dbReference>
<dbReference type="Proteomes" id="UP000199564">
    <property type="component" value="Unassembled WGS sequence"/>
</dbReference>
<dbReference type="Pfam" id="PF25984">
    <property type="entry name" value="BSH_YknX"/>
    <property type="match status" value="1"/>
</dbReference>
<feature type="signal peptide" evidence="1">
    <location>
        <begin position="1"/>
        <end position="19"/>
    </location>
</feature>
<keyword evidence="1" id="KW-0732">Signal</keyword>
<feature type="domain" description="CusB-like beta-barrel" evidence="2">
    <location>
        <begin position="235"/>
        <end position="306"/>
    </location>
</feature>
<evidence type="ECO:0000313" key="4">
    <source>
        <dbReference type="EMBL" id="SFO63779.1"/>
    </source>
</evidence>
<protein>
    <submittedName>
        <fullName evidence="4">Multidrug efflux pump subunit AcrA (Membrane-fusion protein)</fullName>
    </submittedName>
</protein>
<sequence length="362" mass="41080">MKFILRVFLFLAISLSIFSCFPSEQESTYPELTSITESVYASGLIKAVNQYEAFANNTGPIQEIFVKEGDLVEEGTPILAIYNERERLNRENAELAQVFADYQQNQSKLRDLQLTIDFAKSKMQNDSMLFERQKNLWEKNIGTAVDLEQRRLSFENSQTAYESALIRYQDLKREIEFNSKSASKSLAISRALESEFVLKSRIKGKVYALPKEKGEMVNPQTPVATLGSENHFLMELQIDEYDISKIEIGQQVIVTMDSYKGETFQGIVSRIFPLMDSKSKSFTVEATFTKEPKVLYPNLSLEANIITATAENSLVIPRNFLINDELVINSDGDTIPVKIGIRNFQFAQVLEGIGKETQLIKP</sequence>
<keyword evidence="5" id="KW-1185">Reference proteome</keyword>
<gene>
    <name evidence="4" type="ORF">SAMN04488519_11011</name>
</gene>
<dbReference type="InterPro" id="IPR058792">
    <property type="entry name" value="Beta-barrel_RND_2"/>
</dbReference>
<evidence type="ECO:0000259" key="2">
    <source>
        <dbReference type="Pfam" id="PF25954"/>
    </source>
</evidence>
<dbReference type="GO" id="GO:0015562">
    <property type="term" value="F:efflux transmembrane transporter activity"/>
    <property type="evidence" value="ECO:0007669"/>
    <property type="project" value="TreeGrafter"/>
</dbReference>
<accession>A0A1I5ITN7</accession>
<evidence type="ECO:0000313" key="5">
    <source>
        <dbReference type="Proteomes" id="UP000199564"/>
    </source>
</evidence>
<organism evidence="4 5">
    <name type="scientific">Algoriphagus ornithinivorans</name>
    <dbReference type="NCBI Taxonomy" id="226506"/>
    <lineage>
        <taxon>Bacteria</taxon>
        <taxon>Pseudomonadati</taxon>
        <taxon>Bacteroidota</taxon>
        <taxon>Cytophagia</taxon>
        <taxon>Cytophagales</taxon>
        <taxon>Cyclobacteriaceae</taxon>
        <taxon>Algoriphagus</taxon>
    </lineage>
</organism>
<reference evidence="5" key="1">
    <citation type="submission" date="2016-10" db="EMBL/GenBank/DDBJ databases">
        <authorList>
            <person name="Varghese N."/>
            <person name="Submissions S."/>
        </authorList>
    </citation>
    <scope>NUCLEOTIDE SEQUENCE [LARGE SCALE GENOMIC DNA]</scope>
    <source>
        <strain evidence="5">DSM 15282</strain>
    </source>
</reference>
<dbReference type="STRING" id="226506.SAMN04488519_11011"/>
<evidence type="ECO:0000256" key="1">
    <source>
        <dbReference type="SAM" id="SignalP"/>
    </source>
</evidence>
<feature type="domain" description="YknX-like barrel-sandwich hybrid" evidence="3">
    <location>
        <begin position="56"/>
        <end position="215"/>
    </location>
</feature>
<dbReference type="Gene3D" id="2.40.50.100">
    <property type="match status" value="1"/>
</dbReference>
<evidence type="ECO:0000259" key="3">
    <source>
        <dbReference type="Pfam" id="PF25984"/>
    </source>
</evidence>
<proteinExistence type="predicted"/>
<dbReference type="Pfam" id="PF25954">
    <property type="entry name" value="Beta-barrel_RND_2"/>
    <property type="match status" value="1"/>
</dbReference>
<dbReference type="SUPFAM" id="SSF111369">
    <property type="entry name" value="HlyD-like secretion proteins"/>
    <property type="match status" value="1"/>
</dbReference>
<dbReference type="GO" id="GO:1990281">
    <property type="term" value="C:efflux pump complex"/>
    <property type="evidence" value="ECO:0007669"/>
    <property type="project" value="TreeGrafter"/>
</dbReference>
<dbReference type="Gene3D" id="2.40.30.170">
    <property type="match status" value="1"/>
</dbReference>